<dbReference type="PANTHER" id="PTHR43762">
    <property type="entry name" value="L-GULONOLACTONE OXIDASE"/>
    <property type="match status" value="1"/>
</dbReference>
<evidence type="ECO:0000259" key="1">
    <source>
        <dbReference type="Pfam" id="PF01565"/>
    </source>
</evidence>
<evidence type="ECO:0000313" key="2">
    <source>
        <dbReference type="EMBL" id="TRY70511.1"/>
    </source>
</evidence>
<dbReference type="AlphaFoldDB" id="A0A553NYK6"/>
<dbReference type="PANTHER" id="PTHR43762:SF1">
    <property type="entry name" value="D-ARABINONO-1,4-LACTONE OXIDASE"/>
    <property type="match status" value="1"/>
</dbReference>
<evidence type="ECO:0000313" key="3">
    <source>
        <dbReference type="Proteomes" id="UP000318571"/>
    </source>
</evidence>
<sequence length="128" mass="14267">MNWILNPPLNELHPSCVEDLCEILKQVRENGSSIRVSCGSFPFRPLKDDIVVNLGRMDKLLGLDIQEKRVTVEPGMKLSALFKILETVSLSLDMVGRVPDLTIGDALAIVWKSKETATILPCQKHAQE</sequence>
<dbReference type="InterPro" id="IPR016169">
    <property type="entry name" value="FAD-bd_PCMH_sub2"/>
</dbReference>
<dbReference type="InterPro" id="IPR010031">
    <property type="entry name" value="FAD_lactone_oxidase-like"/>
</dbReference>
<dbReference type="SUPFAM" id="SSF56176">
    <property type="entry name" value="FAD-binding/transporter-associated domain-like"/>
    <property type="match status" value="1"/>
</dbReference>
<reference evidence="2 3" key="1">
    <citation type="journal article" date="2018" name="Nat. Ecol. Evol.">
        <title>Genomic signatures of mitonuclear coevolution across populations of Tigriopus californicus.</title>
        <authorList>
            <person name="Barreto F.S."/>
            <person name="Watson E.T."/>
            <person name="Lima T.G."/>
            <person name="Willett C.S."/>
            <person name="Edmands S."/>
            <person name="Li W."/>
            <person name="Burton R.S."/>
        </authorList>
    </citation>
    <scope>NUCLEOTIDE SEQUENCE [LARGE SCALE GENOMIC DNA]</scope>
    <source>
        <strain evidence="2 3">San Diego</strain>
    </source>
</reference>
<dbReference type="EMBL" id="VCGU01000009">
    <property type="protein sequence ID" value="TRY70511.1"/>
    <property type="molecule type" value="Genomic_DNA"/>
</dbReference>
<dbReference type="Pfam" id="PF01565">
    <property type="entry name" value="FAD_binding_4"/>
    <property type="match status" value="1"/>
</dbReference>
<dbReference type="GO" id="GO:0016899">
    <property type="term" value="F:oxidoreductase activity, acting on the CH-OH group of donors, oxygen as acceptor"/>
    <property type="evidence" value="ECO:0007669"/>
    <property type="project" value="InterPro"/>
</dbReference>
<dbReference type="InterPro" id="IPR006094">
    <property type="entry name" value="Oxid_FAD_bind_N"/>
</dbReference>
<gene>
    <name evidence="2" type="ORF">TCAL_16445</name>
</gene>
<organism evidence="2 3">
    <name type="scientific">Tigriopus californicus</name>
    <name type="common">Marine copepod</name>
    <dbReference type="NCBI Taxonomy" id="6832"/>
    <lineage>
        <taxon>Eukaryota</taxon>
        <taxon>Metazoa</taxon>
        <taxon>Ecdysozoa</taxon>
        <taxon>Arthropoda</taxon>
        <taxon>Crustacea</taxon>
        <taxon>Multicrustacea</taxon>
        <taxon>Hexanauplia</taxon>
        <taxon>Copepoda</taxon>
        <taxon>Harpacticoida</taxon>
        <taxon>Harpacticidae</taxon>
        <taxon>Tigriopus</taxon>
    </lineage>
</organism>
<comment type="caution">
    <text evidence="2">The sequence shown here is derived from an EMBL/GenBank/DDBJ whole genome shotgun (WGS) entry which is preliminary data.</text>
</comment>
<proteinExistence type="predicted"/>
<dbReference type="Proteomes" id="UP000318571">
    <property type="component" value="Chromosome 9"/>
</dbReference>
<feature type="domain" description="FAD linked oxidase N-terminal" evidence="1">
    <location>
        <begin position="13"/>
        <end position="106"/>
    </location>
</feature>
<dbReference type="GO" id="GO:0050660">
    <property type="term" value="F:flavin adenine dinucleotide binding"/>
    <property type="evidence" value="ECO:0007669"/>
    <property type="project" value="InterPro"/>
</dbReference>
<protein>
    <recommendedName>
        <fullName evidence="1">FAD linked oxidase N-terminal domain-containing protein</fullName>
    </recommendedName>
</protein>
<keyword evidence="3" id="KW-1185">Reference proteome</keyword>
<name>A0A553NYK6_TIGCA</name>
<dbReference type="InterPro" id="IPR036318">
    <property type="entry name" value="FAD-bd_PCMH-like_sf"/>
</dbReference>
<accession>A0A553NYK6</accession>
<dbReference type="Gene3D" id="3.30.465.10">
    <property type="match status" value="1"/>
</dbReference>